<reference evidence="1 2" key="1">
    <citation type="journal article" date="2018" name="MBio">
        <title>Insights into the evolution of host association through the isolation and characterization of a novel human periodontal pathobiont, Desulfobulbus oralis.</title>
        <authorList>
            <person name="Cross K.L."/>
            <person name="Chirania P."/>
            <person name="Xiong W."/>
            <person name="Beall C.J."/>
            <person name="Elkins J.G."/>
            <person name="Giannone R.J."/>
            <person name="Griffen A.L."/>
            <person name="Guss A.M."/>
            <person name="Hettich R.L."/>
            <person name="Joshi S.S."/>
            <person name="Mokrzan E.M."/>
            <person name="Martin R.K."/>
            <person name="Zhulin I.B."/>
            <person name="Leys E.J."/>
            <person name="Podar M."/>
        </authorList>
    </citation>
    <scope>NUCLEOTIDE SEQUENCE [LARGE SCALE GENOMIC DNA]</scope>
    <source>
        <strain evidence="1 2">ORNL</strain>
    </source>
</reference>
<dbReference type="EMBL" id="CP021255">
    <property type="protein sequence ID" value="AVD70896.1"/>
    <property type="molecule type" value="Genomic_DNA"/>
</dbReference>
<dbReference type="Proteomes" id="UP000239867">
    <property type="component" value="Chromosome"/>
</dbReference>
<organism evidence="1 2">
    <name type="scientific">Desulfobulbus oralis</name>
    <dbReference type="NCBI Taxonomy" id="1986146"/>
    <lineage>
        <taxon>Bacteria</taxon>
        <taxon>Pseudomonadati</taxon>
        <taxon>Thermodesulfobacteriota</taxon>
        <taxon>Desulfobulbia</taxon>
        <taxon>Desulfobulbales</taxon>
        <taxon>Desulfobulbaceae</taxon>
        <taxon>Desulfobulbus</taxon>
    </lineage>
</organism>
<sequence>MGKDFLAGMFGGVQPGCCKLSVTGGIAVKTGSGEYKTYNVEKGKLINCDNFVFGGFDSLFWIVPTRKVKRGDIIISGGKPRCVVEVGGEEIKVVNYEDNTIETMIPERHVFLGNAFFYGKIVSLFGSNPGKGKGFGRIMKYMMLSGMLKKPSGQGGTAGGFMGAGDGMSLGNMLPLMLMCGKGGLDEIFADMFDLDAGDEDGNMDDFSKEEA</sequence>
<accession>A0A2L1GMP0</accession>
<dbReference type="KEGG" id="deo:CAY53_04890"/>
<protein>
    <submittedName>
        <fullName evidence="1">Uncharacterized protein</fullName>
    </submittedName>
</protein>
<evidence type="ECO:0000313" key="1">
    <source>
        <dbReference type="EMBL" id="AVD70896.1"/>
    </source>
</evidence>
<evidence type="ECO:0000313" key="2">
    <source>
        <dbReference type="Proteomes" id="UP000239867"/>
    </source>
</evidence>
<keyword evidence="2" id="KW-1185">Reference proteome</keyword>
<proteinExistence type="predicted"/>
<dbReference type="RefSeq" id="WP_104936179.1">
    <property type="nucleotide sequence ID" value="NZ_CP021255.1"/>
</dbReference>
<name>A0A2L1GMP0_9BACT</name>
<gene>
    <name evidence="1" type="ORF">CAY53_04890</name>
</gene>
<dbReference type="AlphaFoldDB" id="A0A2L1GMP0"/>
<dbReference type="OrthoDB" id="2082085at2"/>